<evidence type="ECO:0000256" key="9">
    <source>
        <dbReference type="ARBA" id="ARBA00022737"/>
    </source>
</evidence>
<dbReference type="PROSITE" id="PS00107">
    <property type="entry name" value="PROTEIN_KINASE_ATP"/>
    <property type="match status" value="1"/>
</dbReference>
<evidence type="ECO:0000256" key="17">
    <source>
        <dbReference type="ARBA" id="ARBA00048679"/>
    </source>
</evidence>
<protein>
    <recommendedName>
        <fullName evidence="2">non-specific serine/threonine protein kinase</fullName>
        <ecNumber evidence="2">2.7.11.1</ecNumber>
    </recommendedName>
</protein>
<accession>A0A5N6QM21</accession>
<evidence type="ECO:0000256" key="16">
    <source>
        <dbReference type="ARBA" id="ARBA00047899"/>
    </source>
</evidence>
<dbReference type="GO" id="GO:0016020">
    <property type="term" value="C:membrane"/>
    <property type="evidence" value="ECO:0007669"/>
    <property type="project" value="UniProtKB-SubCell"/>
</dbReference>
<comment type="catalytic activity">
    <reaction evidence="16">
        <text>L-threonyl-[protein] + ATP = O-phospho-L-threonyl-[protein] + ADP + H(+)</text>
        <dbReference type="Rhea" id="RHEA:46608"/>
        <dbReference type="Rhea" id="RHEA-COMP:11060"/>
        <dbReference type="Rhea" id="RHEA-COMP:11605"/>
        <dbReference type="ChEBI" id="CHEBI:15378"/>
        <dbReference type="ChEBI" id="CHEBI:30013"/>
        <dbReference type="ChEBI" id="CHEBI:30616"/>
        <dbReference type="ChEBI" id="CHEBI:61977"/>
        <dbReference type="ChEBI" id="CHEBI:456216"/>
        <dbReference type="EC" id="2.7.11.1"/>
    </reaction>
</comment>
<dbReference type="InterPro" id="IPR000719">
    <property type="entry name" value="Prot_kinase_dom"/>
</dbReference>
<dbReference type="CDD" id="cd14066">
    <property type="entry name" value="STKc_IRAK"/>
    <property type="match status" value="1"/>
</dbReference>
<evidence type="ECO:0000313" key="23">
    <source>
        <dbReference type="Proteomes" id="UP000327013"/>
    </source>
</evidence>
<dbReference type="PROSITE" id="PS51450">
    <property type="entry name" value="LRR"/>
    <property type="match status" value="1"/>
</dbReference>
<feature type="signal peptide" evidence="20">
    <location>
        <begin position="1"/>
        <end position="24"/>
    </location>
</feature>
<keyword evidence="14 19" id="KW-0472">Membrane</keyword>
<keyword evidence="7 19" id="KW-0812">Transmembrane</keyword>
<keyword evidence="13 19" id="KW-1133">Transmembrane helix</keyword>
<keyword evidence="12 18" id="KW-0067">ATP-binding</keyword>
<keyword evidence="3" id="KW-0723">Serine/threonine-protein kinase</keyword>
<evidence type="ECO:0000256" key="4">
    <source>
        <dbReference type="ARBA" id="ARBA00022553"/>
    </source>
</evidence>
<feature type="transmembrane region" description="Helical" evidence="19">
    <location>
        <begin position="515"/>
        <end position="540"/>
    </location>
</feature>
<dbReference type="InterPro" id="IPR001611">
    <property type="entry name" value="Leu-rich_rpt"/>
</dbReference>
<dbReference type="Proteomes" id="UP000327013">
    <property type="component" value="Chromosome 1"/>
</dbReference>
<evidence type="ECO:0000256" key="15">
    <source>
        <dbReference type="ARBA" id="ARBA00023170"/>
    </source>
</evidence>
<dbReference type="InterPro" id="IPR032675">
    <property type="entry name" value="LRR_dom_sf"/>
</dbReference>
<keyword evidence="10 18" id="KW-0547">Nucleotide-binding</keyword>
<feature type="domain" description="Protein kinase" evidence="21">
    <location>
        <begin position="582"/>
        <end position="853"/>
    </location>
</feature>
<dbReference type="GO" id="GO:0005524">
    <property type="term" value="F:ATP binding"/>
    <property type="evidence" value="ECO:0007669"/>
    <property type="project" value="UniProtKB-UniRule"/>
</dbReference>
<feature type="chain" id="PRO_5024289630" description="non-specific serine/threonine protein kinase" evidence="20">
    <location>
        <begin position="25"/>
        <end position="888"/>
    </location>
</feature>
<dbReference type="PANTHER" id="PTHR45631">
    <property type="entry name" value="OS07G0107800 PROTEIN-RELATED"/>
    <property type="match status" value="1"/>
</dbReference>
<dbReference type="SUPFAM" id="SSF56112">
    <property type="entry name" value="Protein kinase-like (PK-like)"/>
    <property type="match status" value="1"/>
</dbReference>
<evidence type="ECO:0000256" key="8">
    <source>
        <dbReference type="ARBA" id="ARBA00022729"/>
    </source>
</evidence>
<keyword evidence="23" id="KW-1185">Reference proteome</keyword>
<feature type="binding site" evidence="18">
    <location>
        <position position="609"/>
    </location>
    <ligand>
        <name>ATP</name>
        <dbReference type="ChEBI" id="CHEBI:30616"/>
    </ligand>
</feature>
<dbReference type="PANTHER" id="PTHR45631:SF202">
    <property type="entry name" value="SENESCENCE-INDUCED RECEPTOR-LIKE SERINE_THREONINE-PROTEIN KINASE"/>
    <property type="match status" value="1"/>
</dbReference>
<organism evidence="22 23">
    <name type="scientific">Carpinus fangiana</name>
    <dbReference type="NCBI Taxonomy" id="176857"/>
    <lineage>
        <taxon>Eukaryota</taxon>
        <taxon>Viridiplantae</taxon>
        <taxon>Streptophyta</taxon>
        <taxon>Embryophyta</taxon>
        <taxon>Tracheophyta</taxon>
        <taxon>Spermatophyta</taxon>
        <taxon>Magnoliopsida</taxon>
        <taxon>eudicotyledons</taxon>
        <taxon>Gunneridae</taxon>
        <taxon>Pentapetalae</taxon>
        <taxon>rosids</taxon>
        <taxon>fabids</taxon>
        <taxon>Fagales</taxon>
        <taxon>Betulaceae</taxon>
        <taxon>Carpinus</taxon>
    </lineage>
</organism>
<evidence type="ECO:0000256" key="5">
    <source>
        <dbReference type="ARBA" id="ARBA00022614"/>
    </source>
</evidence>
<dbReference type="InterPro" id="IPR017441">
    <property type="entry name" value="Protein_kinase_ATP_BS"/>
</dbReference>
<evidence type="ECO:0000256" key="1">
    <source>
        <dbReference type="ARBA" id="ARBA00004167"/>
    </source>
</evidence>
<dbReference type="Pfam" id="PF12819">
    <property type="entry name" value="Malectin_like"/>
    <property type="match status" value="1"/>
</dbReference>
<keyword evidence="11" id="KW-0418">Kinase</keyword>
<keyword evidence="5" id="KW-0433">Leucine-rich repeat</keyword>
<dbReference type="GO" id="GO:0004674">
    <property type="term" value="F:protein serine/threonine kinase activity"/>
    <property type="evidence" value="ECO:0007669"/>
    <property type="project" value="UniProtKB-KW"/>
</dbReference>
<evidence type="ECO:0000256" key="14">
    <source>
        <dbReference type="ARBA" id="ARBA00023136"/>
    </source>
</evidence>
<evidence type="ECO:0000256" key="11">
    <source>
        <dbReference type="ARBA" id="ARBA00022777"/>
    </source>
</evidence>
<dbReference type="SUPFAM" id="SSF52058">
    <property type="entry name" value="L domain-like"/>
    <property type="match status" value="1"/>
</dbReference>
<evidence type="ECO:0000256" key="20">
    <source>
        <dbReference type="SAM" id="SignalP"/>
    </source>
</evidence>
<reference evidence="22 23" key="1">
    <citation type="submission" date="2019-06" db="EMBL/GenBank/DDBJ databases">
        <title>A chromosomal-level reference genome of Carpinus fangiana (Coryloideae, Betulaceae).</title>
        <authorList>
            <person name="Yang X."/>
            <person name="Wang Z."/>
            <person name="Zhang L."/>
            <person name="Hao G."/>
            <person name="Liu J."/>
            <person name="Yang Y."/>
        </authorList>
    </citation>
    <scope>NUCLEOTIDE SEQUENCE [LARGE SCALE GENOMIC DNA]</scope>
    <source>
        <strain evidence="22">Cfa_2016G</strain>
        <tissue evidence="22">Leaf</tissue>
    </source>
</reference>
<dbReference type="Pfam" id="PF13855">
    <property type="entry name" value="LRR_8"/>
    <property type="match status" value="1"/>
</dbReference>
<proteinExistence type="predicted"/>
<keyword evidence="9" id="KW-0677">Repeat</keyword>
<evidence type="ECO:0000256" key="6">
    <source>
        <dbReference type="ARBA" id="ARBA00022679"/>
    </source>
</evidence>
<dbReference type="FunFam" id="1.10.510.10:FF:000146">
    <property type="entry name" value="LRR receptor-like serine/threonine-protein kinase IOS1"/>
    <property type="match status" value="1"/>
</dbReference>
<dbReference type="FunFam" id="3.30.200.20:FF:000394">
    <property type="entry name" value="Leucine-rich repeat receptor-like protein kinase"/>
    <property type="match status" value="1"/>
</dbReference>
<dbReference type="EC" id="2.7.11.1" evidence="2"/>
<comment type="catalytic activity">
    <reaction evidence="17">
        <text>L-seryl-[protein] + ATP = O-phospho-L-seryl-[protein] + ADP + H(+)</text>
        <dbReference type="Rhea" id="RHEA:17989"/>
        <dbReference type="Rhea" id="RHEA-COMP:9863"/>
        <dbReference type="Rhea" id="RHEA-COMP:11604"/>
        <dbReference type="ChEBI" id="CHEBI:15378"/>
        <dbReference type="ChEBI" id="CHEBI:29999"/>
        <dbReference type="ChEBI" id="CHEBI:30616"/>
        <dbReference type="ChEBI" id="CHEBI:83421"/>
        <dbReference type="ChEBI" id="CHEBI:456216"/>
        <dbReference type="EC" id="2.7.11.1"/>
    </reaction>
</comment>
<keyword evidence="8 20" id="KW-0732">Signal</keyword>
<evidence type="ECO:0000256" key="19">
    <source>
        <dbReference type="SAM" id="Phobius"/>
    </source>
</evidence>
<dbReference type="Pfam" id="PF07714">
    <property type="entry name" value="PK_Tyr_Ser-Thr"/>
    <property type="match status" value="1"/>
</dbReference>
<dbReference type="OrthoDB" id="2017114at2759"/>
<evidence type="ECO:0000256" key="2">
    <source>
        <dbReference type="ARBA" id="ARBA00012513"/>
    </source>
</evidence>
<dbReference type="InterPro" id="IPR001245">
    <property type="entry name" value="Ser-Thr/Tyr_kinase_cat_dom"/>
</dbReference>
<keyword evidence="6" id="KW-0808">Transferase</keyword>
<name>A0A5N6QM21_9ROSI</name>
<dbReference type="SMART" id="SM00220">
    <property type="entry name" value="S_TKc"/>
    <property type="match status" value="1"/>
</dbReference>
<evidence type="ECO:0000313" key="22">
    <source>
        <dbReference type="EMBL" id="KAE7999153.1"/>
    </source>
</evidence>
<dbReference type="InterPro" id="IPR008271">
    <property type="entry name" value="Ser/Thr_kinase_AS"/>
</dbReference>
<dbReference type="EMBL" id="CM017321">
    <property type="protein sequence ID" value="KAE7999153.1"/>
    <property type="molecule type" value="Genomic_DNA"/>
</dbReference>
<dbReference type="AlphaFoldDB" id="A0A5N6QM21"/>
<dbReference type="InterPro" id="IPR024788">
    <property type="entry name" value="Malectin-like_Carb-bd_dom"/>
</dbReference>
<keyword evidence="4" id="KW-0597">Phosphoprotein</keyword>
<evidence type="ECO:0000256" key="7">
    <source>
        <dbReference type="ARBA" id="ARBA00022692"/>
    </source>
</evidence>
<dbReference type="Gene3D" id="3.80.10.10">
    <property type="entry name" value="Ribonuclease Inhibitor"/>
    <property type="match status" value="1"/>
</dbReference>
<evidence type="ECO:0000259" key="21">
    <source>
        <dbReference type="PROSITE" id="PS50011"/>
    </source>
</evidence>
<sequence length="888" mass="98514">MAMGFKHFIFALLAGLALILAAHAQDQSGFISIACGLPANFTFTETKTGINYTSDATYIDTGISKSISHELGGGHQRYVWNLRSFPQGIRNCYTINLTAGTKYLIRATFLHGNYDGNDDLPQFDLYIGANTWETVKVVNSSVSVIKELIHVPSLNYIHVCLVNSGLGTPFISAIELRPLLKTSYVTKSGSLALYWRVDVGLKANLGYRYGYDVHDRYWAPYNKLGWTDLSTLLSVDDSQSDHEYQPPSVVMRTAATPVNDNDPLEFSWDSEYATSEYYIYMHFAEVVKLQPNQSRSFNITLNGNHWYGPLTPDYLKANTLYSTSAISGSAKYEVSIFKTENSTLPPIINAFEIYSVKYFQKSETNQEDVDAITKMKSTYGIKRNWQGDPCAPKAYSWEGLNCSYDGDTPPRITSLNLSSSGLIGEISADISNLEMLQYLDLSNNNLTGSVPDFLSQLQYLRVLNLERNQLSGPIPAELLARSKNGLLSLSINSTTSSVGDNPNLCGSGSCKKNSFLVPIVASLSGLLILSLIVAAILLGLRRRKQQDKTTVGMVDTRSSIQNITMESIQRQFTYSELLKITNNFERILGKGGFGTVYRGNIDDRQVAVKMLSPSSVQGFQQFQSEVKLLLRVYHRNLTTLVGYCYEGTNMGLIYEYMANGDLKAHLSGEKAFILNWEDRIQIATDAAQGLEYLHNGCKPPIIHRDVKSTNILLTENFHAKLSDFGLSKIFPNDGGSHVSTGVVGTPGYLDPEYYRSNKLTEKSDVYSFGVVLLEIITSRPAIDRSQERTHISQWVSFMLAKGDIKNIVDPRLRGNFNINSAWKAVEIAVACVSPTSAKRPTMSQVVAILNECLPAELARVREVHGGESIDLIEMINMNVTSELGPSAR</sequence>
<dbReference type="PRINTS" id="PR00019">
    <property type="entry name" value="LEURICHRPT"/>
</dbReference>
<evidence type="ECO:0000256" key="18">
    <source>
        <dbReference type="PROSITE-ProRule" id="PRU10141"/>
    </source>
</evidence>
<dbReference type="Gene3D" id="1.10.510.10">
    <property type="entry name" value="Transferase(Phosphotransferase) domain 1"/>
    <property type="match status" value="1"/>
</dbReference>
<evidence type="ECO:0000256" key="10">
    <source>
        <dbReference type="ARBA" id="ARBA00022741"/>
    </source>
</evidence>
<dbReference type="InterPro" id="IPR011009">
    <property type="entry name" value="Kinase-like_dom_sf"/>
</dbReference>
<keyword evidence="15" id="KW-0675">Receptor</keyword>
<dbReference type="PROSITE" id="PS50011">
    <property type="entry name" value="PROTEIN_KINASE_DOM"/>
    <property type="match status" value="1"/>
</dbReference>
<comment type="subcellular location">
    <subcellularLocation>
        <location evidence="1">Membrane</location>
        <topology evidence="1">Single-pass membrane protein</topology>
    </subcellularLocation>
</comment>
<gene>
    <name evidence="22" type="ORF">FH972_003620</name>
</gene>
<dbReference type="PROSITE" id="PS00108">
    <property type="entry name" value="PROTEIN_KINASE_ST"/>
    <property type="match status" value="1"/>
</dbReference>
<evidence type="ECO:0000256" key="13">
    <source>
        <dbReference type="ARBA" id="ARBA00022989"/>
    </source>
</evidence>
<evidence type="ECO:0000256" key="12">
    <source>
        <dbReference type="ARBA" id="ARBA00022840"/>
    </source>
</evidence>
<evidence type="ECO:0000256" key="3">
    <source>
        <dbReference type="ARBA" id="ARBA00022527"/>
    </source>
</evidence>
<dbReference type="FunFam" id="3.80.10.10:FF:000129">
    <property type="entry name" value="Leucine-rich repeat receptor-like kinase"/>
    <property type="match status" value="1"/>
</dbReference>
<dbReference type="Gene3D" id="3.30.200.20">
    <property type="entry name" value="Phosphorylase Kinase, domain 1"/>
    <property type="match status" value="1"/>
</dbReference>
<dbReference type="Gene3D" id="2.60.120.430">
    <property type="entry name" value="Galactose-binding lectin"/>
    <property type="match status" value="1"/>
</dbReference>